<evidence type="ECO:0000256" key="7">
    <source>
        <dbReference type="ARBA" id="ARBA00022723"/>
    </source>
</evidence>
<keyword evidence="7" id="KW-0479">Metal-binding</keyword>
<gene>
    <name evidence="15" type="ORF">WJX81_003637</name>
</gene>
<dbReference type="SMART" id="SM00744">
    <property type="entry name" value="RINGv"/>
    <property type="match status" value="1"/>
</dbReference>
<dbReference type="EMBL" id="JALJOU010000059">
    <property type="protein sequence ID" value="KAK9827313.1"/>
    <property type="molecule type" value="Genomic_DNA"/>
</dbReference>
<dbReference type="PANTHER" id="PTHR13145:SF0">
    <property type="entry name" value="E3 UBIQUITIN-PROTEIN LIGASE MARCHF6"/>
    <property type="match status" value="1"/>
</dbReference>
<reference evidence="15 16" key="1">
    <citation type="journal article" date="2024" name="Nat. Commun.">
        <title>Phylogenomics reveals the evolutionary origins of lichenization in chlorophyte algae.</title>
        <authorList>
            <person name="Puginier C."/>
            <person name="Libourel C."/>
            <person name="Otte J."/>
            <person name="Skaloud P."/>
            <person name="Haon M."/>
            <person name="Grisel S."/>
            <person name="Petersen M."/>
            <person name="Berrin J.G."/>
            <person name="Delaux P.M."/>
            <person name="Dal Grande F."/>
            <person name="Keller J."/>
        </authorList>
    </citation>
    <scope>NUCLEOTIDE SEQUENCE [LARGE SCALE GENOMIC DNA]</scope>
    <source>
        <strain evidence="15 16">SAG 245.80</strain>
    </source>
</reference>
<evidence type="ECO:0000256" key="4">
    <source>
        <dbReference type="ARBA" id="ARBA00012483"/>
    </source>
</evidence>
<dbReference type="GO" id="GO:0061630">
    <property type="term" value="F:ubiquitin protein ligase activity"/>
    <property type="evidence" value="ECO:0007669"/>
    <property type="project" value="UniProtKB-EC"/>
</dbReference>
<feature type="transmembrane region" description="Helical" evidence="13">
    <location>
        <begin position="107"/>
        <end position="128"/>
    </location>
</feature>
<dbReference type="Pfam" id="PF12906">
    <property type="entry name" value="RINGv"/>
    <property type="match status" value="1"/>
</dbReference>
<dbReference type="InterPro" id="IPR056521">
    <property type="entry name" value="MARCHF6-like_C"/>
</dbReference>
<dbReference type="FunFam" id="3.30.40.10:FF:000287">
    <property type="entry name" value="RING finger membrane protein"/>
    <property type="match status" value="1"/>
</dbReference>
<comment type="catalytic activity">
    <reaction evidence="1">
        <text>S-ubiquitinyl-[E2 ubiquitin-conjugating enzyme]-L-cysteine + [acceptor protein]-L-lysine = [E2 ubiquitin-conjugating enzyme]-L-cysteine + N(6)-ubiquitinyl-[acceptor protein]-L-lysine.</text>
        <dbReference type="EC" id="2.3.2.27"/>
    </reaction>
</comment>
<accession>A0AAW1R0E7</accession>
<feature type="transmembrane region" description="Helical" evidence="13">
    <location>
        <begin position="256"/>
        <end position="275"/>
    </location>
</feature>
<feature type="transmembrane region" description="Helical" evidence="13">
    <location>
        <begin position="885"/>
        <end position="907"/>
    </location>
</feature>
<evidence type="ECO:0000256" key="3">
    <source>
        <dbReference type="ARBA" id="ARBA00004906"/>
    </source>
</evidence>
<feature type="transmembrane region" description="Helical" evidence="13">
    <location>
        <begin position="479"/>
        <end position="499"/>
    </location>
</feature>
<dbReference type="InterPro" id="IPR011016">
    <property type="entry name" value="Znf_RING-CH"/>
</dbReference>
<keyword evidence="9" id="KW-0833">Ubl conjugation pathway</keyword>
<dbReference type="Pfam" id="PF23113">
    <property type="entry name" value="MARCHF6_C"/>
    <property type="match status" value="1"/>
</dbReference>
<feature type="transmembrane region" description="Helical" evidence="13">
    <location>
        <begin position="927"/>
        <end position="945"/>
    </location>
</feature>
<feature type="transmembrane region" description="Helical" evidence="13">
    <location>
        <begin position="160"/>
        <end position="180"/>
    </location>
</feature>
<dbReference type="PROSITE" id="PS51292">
    <property type="entry name" value="ZF_RING_CH"/>
    <property type="match status" value="1"/>
</dbReference>
<feature type="transmembrane region" description="Helical" evidence="13">
    <location>
        <begin position="423"/>
        <end position="441"/>
    </location>
</feature>
<keyword evidence="5" id="KW-0808">Transferase</keyword>
<evidence type="ECO:0000256" key="9">
    <source>
        <dbReference type="ARBA" id="ARBA00022786"/>
    </source>
</evidence>
<dbReference type="SUPFAM" id="SSF57850">
    <property type="entry name" value="RING/U-box"/>
    <property type="match status" value="1"/>
</dbReference>
<keyword evidence="8" id="KW-0863">Zinc-finger</keyword>
<dbReference type="GO" id="GO:0036503">
    <property type="term" value="P:ERAD pathway"/>
    <property type="evidence" value="ECO:0007669"/>
    <property type="project" value="TreeGrafter"/>
</dbReference>
<feature type="domain" description="RING-CH-type" evidence="14">
    <location>
        <begin position="14"/>
        <end position="75"/>
    </location>
</feature>
<dbReference type="Proteomes" id="UP001445335">
    <property type="component" value="Unassembled WGS sequence"/>
</dbReference>
<organism evidence="15 16">
    <name type="scientific">Elliptochloris bilobata</name>
    <dbReference type="NCBI Taxonomy" id="381761"/>
    <lineage>
        <taxon>Eukaryota</taxon>
        <taxon>Viridiplantae</taxon>
        <taxon>Chlorophyta</taxon>
        <taxon>core chlorophytes</taxon>
        <taxon>Trebouxiophyceae</taxon>
        <taxon>Trebouxiophyceae incertae sedis</taxon>
        <taxon>Elliptochloris clade</taxon>
        <taxon>Elliptochloris</taxon>
    </lineage>
</organism>
<dbReference type="GO" id="GO:0008270">
    <property type="term" value="F:zinc ion binding"/>
    <property type="evidence" value="ECO:0007669"/>
    <property type="project" value="UniProtKB-KW"/>
</dbReference>
<dbReference type="AlphaFoldDB" id="A0AAW1R0E7"/>
<evidence type="ECO:0000256" key="5">
    <source>
        <dbReference type="ARBA" id="ARBA00022679"/>
    </source>
</evidence>
<comment type="pathway">
    <text evidence="3">Protein modification; protein ubiquitination.</text>
</comment>
<evidence type="ECO:0000313" key="16">
    <source>
        <dbReference type="Proteomes" id="UP001445335"/>
    </source>
</evidence>
<name>A0AAW1R0E7_9CHLO</name>
<dbReference type="CDD" id="cd16702">
    <property type="entry name" value="RING_CH-C4HC3_MARCH6"/>
    <property type="match status" value="1"/>
</dbReference>
<evidence type="ECO:0000256" key="13">
    <source>
        <dbReference type="SAM" id="Phobius"/>
    </source>
</evidence>
<evidence type="ECO:0000256" key="12">
    <source>
        <dbReference type="ARBA" id="ARBA00023136"/>
    </source>
</evidence>
<feature type="transmembrane region" description="Helical" evidence="13">
    <location>
        <begin position="745"/>
        <end position="770"/>
    </location>
</feature>
<dbReference type="InterPro" id="IPR013083">
    <property type="entry name" value="Znf_RING/FYVE/PHD"/>
</dbReference>
<protein>
    <recommendedName>
        <fullName evidence="4">RING-type E3 ubiquitin transferase</fullName>
        <ecNumber evidence="4">2.3.2.27</ecNumber>
    </recommendedName>
</protein>
<evidence type="ECO:0000256" key="11">
    <source>
        <dbReference type="ARBA" id="ARBA00022989"/>
    </source>
</evidence>
<keyword evidence="11 13" id="KW-1133">Transmembrane helix</keyword>
<sequence length="990" mass="103430">MSASDLPAAAGNNTDGEEEDTCRICRVEGSPDDPLFTPCLCSGSMRYVHSHCLESWLDHSKRQHCEVCKHPISFTPVFAPNAPATLPLSELLLGLGRSSLRACKSAVRVYIVAVVWLNVVPLLTSYMWRLAFSRSLQQGVGTVLDRWRPLLMMADCMQGLLIFSLLICWTLFACAAYDYLRQQNGLGLRQRLGMRRRPELVRVEVRADGGVVGAPGADGAEGRGGAGGGNVGEVRVVLNLMDLLGLHSYLQLVEHAAVVVTWCSLLIGCGLWLPFTLGRYVLLAAAPLLPRAPPAALLYALLGRPEAGAPAAAVPAADPLVNTTQAYDTVAAAPLGAQSEGVAAAGSEAKALFSALARMFAELEAQVAGPGLTDWACLGVGYCALLALAVAAAAMALAWNVLRRRHGWTPSALRACVEPYVRRALVGCKVALVVSVELLLLPTAHGAFLHLCVRPLFAGVRVPPAPAALLLFSPMSTVLIHWLAGTTFIMLAAWFLSILRSLLHPDALPWLKDPYDLEDESFRELWAAPLVAQLAGSVRSFVVVAAATVAAVHLPARLAARAGVLPLRFQLVNSGGEVPADLLLFHVLFPFTLPHLHARAAMRAALGLWLRCAARLLGMADYLLPAAPPAPAAAAPAPAPPAPLLLGAAGDEGHAGGGGARDDGAELRGADEAAAAPAVNGAQPVEVAVAAAQREQELAPRVVLLCACMMVSLIVANTAILSLPLALGRAAFAAAGLPLQRHDLYAAAAGAYALWGFASVGRALAALAALRNVRRSAAVAGAWAAEAARLGALGALGVGALPLLVGLNLDLAMQPFRAPPRASLALVLWGDWAMGLLATKLAFFLAAGTPEAAARAAPGSLRARLGALRDRGWLRAPFLPTLRDVLLPPTVAAAVLLAVPAAVLRLLLVTASRAGITHASVAAAGKYAWLAEVALVAAGVGAVRARAALRRWVAQVHAERYMVGRRLNNLPEAQRVRPQAGVPASGSVTA</sequence>
<feature type="transmembrane region" description="Helical" evidence="13">
    <location>
        <begin position="379"/>
        <end position="402"/>
    </location>
</feature>
<keyword evidence="16" id="KW-1185">Reference proteome</keyword>
<keyword evidence="12 13" id="KW-0472">Membrane</keyword>
<dbReference type="EC" id="2.3.2.27" evidence="4"/>
<evidence type="ECO:0000256" key="6">
    <source>
        <dbReference type="ARBA" id="ARBA00022692"/>
    </source>
</evidence>
<evidence type="ECO:0000256" key="1">
    <source>
        <dbReference type="ARBA" id="ARBA00000900"/>
    </source>
</evidence>
<comment type="subcellular location">
    <subcellularLocation>
        <location evidence="2">Membrane</location>
        <topology evidence="2">Multi-pass membrane protein</topology>
    </subcellularLocation>
</comment>
<dbReference type="GO" id="GO:0005789">
    <property type="term" value="C:endoplasmic reticulum membrane"/>
    <property type="evidence" value="ECO:0007669"/>
    <property type="project" value="TreeGrafter"/>
</dbReference>
<feature type="transmembrane region" description="Helical" evidence="13">
    <location>
        <begin position="790"/>
        <end position="809"/>
    </location>
</feature>
<keyword evidence="6 13" id="KW-0812">Transmembrane</keyword>
<keyword evidence="10" id="KW-0862">Zinc</keyword>
<evidence type="ECO:0000256" key="8">
    <source>
        <dbReference type="ARBA" id="ARBA00022771"/>
    </source>
</evidence>
<dbReference type="PANTHER" id="PTHR13145">
    <property type="entry name" value="SSM4 PROTEIN"/>
    <property type="match status" value="1"/>
</dbReference>
<feature type="transmembrane region" description="Helical" evidence="13">
    <location>
        <begin position="829"/>
        <end position="847"/>
    </location>
</feature>
<comment type="caution">
    <text evidence="15">The sequence shown here is derived from an EMBL/GenBank/DDBJ whole genome shotgun (WGS) entry which is preliminary data.</text>
</comment>
<dbReference type="Gene3D" id="3.30.40.10">
    <property type="entry name" value="Zinc/RING finger domain, C3HC4 (zinc finger)"/>
    <property type="match status" value="1"/>
</dbReference>
<proteinExistence type="predicted"/>
<feature type="transmembrane region" description="Helical" evidence="13">
    <location>
        <begin position="702"/>
        <end position="725"/>
    </location>
</feature>
<evidence type="ECO:0000256" key="2">
    <source>
        <dbReference type="ARBA" id="ARBA00004141"/>
    </source>
</evidence>
<evidence type="ECO:0000313" key="15">
    <source>
        <dbReference type="EMBL" id="KAK9827313.1"/>
    </source>
</evidence>
<evidence type="ECO:0000259" key="14">
    <source>
        <dbReference type="PROSITE" id="PS51292"/>
    </source>
</evidence>
<evidence type="ECO:0000256" key="10">
    <source>
        <dbReference type="ARBA" id="ARBA00022833"/>
    </source>
</evidence>